<feature type="region of interest" description="Disordered" evidence="5">
    <location>
        <begin position="1"/>
        <end position="20"/>
    </location>
</feature>
<dbReference type="GO" id="GO:0008168">
    <property type="term" value="F:methyltransferase activity"/>
    <property type="evidence" value="ECO:0007669"/>
    <property type="project" value="UniProtKB-KW"/>
</dbReference>
<dbReference type="PIRSF" id="PIRSF037567">
    <property type="entry name" value="MTTB_MeTrfase"/>
    <property type="match status" value="1"/>
</dbReference>
<keyword evidence="2 6" id="KW-0489">Methyltransferase</keyword>
<proteinExistence type="inferred from homology"/>
<protein>
    <recommendedName>
        <fullName evidence="4">Methyltransferase</fullName>
        <ecNumber evidence="4">2.1.1.-</ecNumber>
    </recommendedName>
</protein>
<dbReference type="EMBL" id="JAUYVI010000002">
    <property type="protein sequence ID" value="MDQ7247593.1"/>
    <property type="molecule type" value="Genomic_DNA"/>
</dbReference>
<reference evidence="7" key="1">
    <citation type="submission" date="2023-08" db="EMBL/GenBank/DDBJ databases">
        <title>Rhodospirillaceae gen. nov., a novel taxon isolated from the Yangtze River Yuezi River estuary sludge.</title>
        <authorList>
            <person name="Ruan L."/>
        </authorList>
    </citation>
    <scope>NUCLEOTIDE SEQUENCE [LARGE SCALE GENOMIC DNA]</scope>
    <source>
        <strain evidence="7">R-7</strain>
    </source>
</reference>
<evidence type="ECO:0000256" key="4">
    <source>
        <dbReference type="PIRNR" id="PIRNR037567"/>
    </source>
</evidence>
<evidence type="ECO:0000256" key="3">
    <source>
        <dbReference type="ARBA" id="ARBA00022679"/>
    </source>
</evidence>
<comment type="similarity">
    <text evidence="1 4">Belongs to the trimethylamine methyltransferase family.</text>
</comment>
<dbReference type="InterPro" id="IPR010426">
    <property type="entry name" value="MTTB_MeTrfase"/>
</dbReference>
<keyword evidence="7" id="KW-1185">Reference proteome</keyword>
<sequence length="510" mass="55363">MTETVRARRTRERVGSGPKQMPWRRVENSFRPLEVLSAEQIERIHIASLKLLSDFGLEFQNDEALGILAAGGAQVDMGTRMVRFPSDVVEHFIAQAPATAEVYSWNPEKRIGVGGTEIAFGTVGGPPNCSDLERGRRPGTYRDQCDLIRLEQSLNVIHFCGGAPVEAIDLPADTRHLDTAFAFLTLTDRPFFGRAIGATRIADAMAMAAIARGVDVSALSTQPAIMSVISVNSPRRVDQEMANGLMQLVRARQPAIVTPFTLQGAMSPVTLAGALVQQNAEALGVLAFAQMVNPGAPVVYGGFTSNVDMRSGAPAFGTPEYARAAIAGGQLARRYRLPYRTSNVNASNAVDAQAAYESEMSLWAAVIGGGNLIHHGAGWLEGGLCASFEKMVLDAEMMQMMAEFVRPVVIDDAEIGLSAHEEVAAGGHFFGSAHTLERFETAFYQPMVSDWRNYEAWKEAGSIDATRRAHLIWKELLANYQAPPLDIARKEALVEYVARRKAEIAKTGLD</sequence>
<dbReference type="EC" id="2.1.1.-" evidence="4"/>
<dbReference type="InterPro" id="IPR038601">
    <property type="entry name" value="MttB-like_sf"/>
</dbReference>
<dbReference type="Pfam" id="PF06253">
    <property type="entry name" value="MTTB"/>
    <property type="match status" value="1"/>
</dbReference>
<evidence type="ECO:0000313" key="6">
    <source>
        <dbReference type="EMBL" id="MDQ7247593.1"/>
    </source>
</evidence>
<dbReference type="GO" id="GO:0032259">
    <property type="term" value="P:methylation"/>
    <property type="evidence" value="ECO:0007669"/>
    <property type="project" value="UniProtKB-KW"/>
</dbReference>
<evidence type="ECO:0000256" key="1">
    <source>
        <dbReference type="ARBA" id="ARBA00007137"/>
    </source>
</evidence>
<name>A0ABU0YIR2_9PROT</name>
<evidence type="ECO:0000256" key="5">
    <source>
        <dbReference type="SAM" id="MobiDB-lite"/>
    </source>
</evidence>
<dbReference type="Proteomes" id="UP001230156">
    <property type="component" value="Unassembled WGS sequence"/>
</dbReference>
<dbReference type="Gene3D" id="3.20.20.480">
    <property type="entry name" value="Trimethylamine methyltransferase-like"/>
    <property type="match status" value="1"/>
</dbReference>
<gene>
    <name evidence="6" type="ORF">Q8A70_07935</name>
</gene>
<accession>A0ABU0YIR2</accession>
<evidence type="ECO:0000313" key="7">
    <source>
        <dbReference type="Proteomes" id="UP001230156"/>
    </source>
</evidence>
<dbReference type="RefSeq" id="WP_379954997.1">
    <property type="nucleotide sequence ID" value="NZ_JAUYVI010000002.1"/>
</dbReference>
<evidence type="ECO:0000256" key="2">
    <source>
        <dbReference type="ARBA" id="ARBA00022603"/>
    </source>
</evidence>
<comment type="caution">
    <text evidence="6">The sequence shown here is derived from an EMBL/GenBank/DDBJ whole genome shotgun (WGS) entry which is preliminary data.</text>
</comment>
<organism evidence="6 7">
    <name type="scientific">Dongia sedimenti</name>
    <dbReference type="NCBI Taxonomy" id="3064282"/>
    <lineage>
        <taxon>Bacteria</taxon>
        <taxon>Pseudomonadati</taxon>
        <taxon>Pseudomonadota</taxon>
        <taxon>Alphaproteobacteria</taxon>
        <taxon>Rhodospirillales</taxon>
        <taxon>Dongiaceae</taxon>
        <taxon>Dongia</taxon>
    </lineage>
</organism>
<keyword evidence="3 4" id="KW-0808">Transferase</keyword>